<dbReference type="SUPFAM" id="SSF103473">
    <property type="entry name" value="MFS general substrate transporter"/>
    <property type="match status" value="1"/>
</dbReference>
<feature type="transmembrane region" description="Helical" evidence="5">
    <location>
        <begin position="85"/>
        <end position="107"/>
    </location>
</feature>
<evidence type="ECO:0000256" key="2">
    <source>
        <dbReference type="ARBA" id="ARBA00022692"/>
    </source>
</evidence>
<keyword evidence="4 5" id="KW-0472">Membrane</keyword>
<dbReference type="RefSeq" id="XP_002788375.1">
    <property type="nucleotide sequence ID" value="XM_002788329.1"/>
</dbReference>
<accession>C5K5S2</accession>
<sequence>LLVFCNQTLQDARPDSFPTTTLAALDTMFMLSYSSGLLLAGRLGDVFSASTVLSVGLALTTVAQMLFAVLCVLRTAVTWEFKMALYCIWILNGLVQSLCWPACVKLVGNWLTPVHHLIDDDDDDYDSASTTSEDSDPTSIADGQIGIVSPAHSGMLFGLWSSNASVGNIVGALMAAVALGIAGAYSFMKGIE</sequence>
<organism evidence="7">
    <name type="scientific">Perkinsus marinus (strain ATCC 50983 / TXsc)</name>
    <dbReference type="NCBI Taxonomy" id="423536"/>
    <lineage>
        <taxon>Eukaryota</taxon>
        <taxon>Sar</taxon>
        <taxon>Alveolata</taxon>
        <taxon>Perkinsozoa</taxon>
        <taxon>Perkinsea</taxon>
        <taxon>Perkinsida</taxon>
        <taxon>Perkinsidae</taxon>
        <taxon>Perkinsus</taxon>
    </lineage>
</organism>
<protein>
    <submittedName>
        <fullName evidence="6">Uncharacterized protein</fullName>
    </submittedName>
</protein>
<name>C5K5S2_PERM5</name>
<proteinExistence type="predicted"/>
<dbReference type="Pfam" id="PF07690">
    <property type="entry name" value="MFS_1"/>
    <property type="match status" value="1"/>
</dbReference>
<dbReference type="PANTHER" id="PTHR43184">
    <property type="entry name" value="MAJOR FACILITATOR SUPERFAMILY TRANSPORTER 16, ISOFORM B"/>
    <property type="match status" value="1"/>
</dbReference>
<dbReference type="PANTHER" id="PTHR43184:SF12">
    <property type="entry name" value="SUGAR PHOSPHATE EXCHANGER 3"/>
    <property type="match status" value="1"/>
</dbReference>
<evidence type="ECO:0000256" key="4">
    <source>
        <dbReference type="ARBA" id="ARBA00023136"/>
    </source>
</evidence>
<keyword evidence="3 5" id="KW-1133">Transmembrane helix</keyword>
<evidence type="ECO:0000256" key="3">
    <source>
        <dbReference type="ARBA" id="ARBA00022989"/>
    </source>
</evidence>
<dbReference type="GeneID" id="9053686"/>
<feature type="transmembrane region" description="Helical" evidence="5">
    <location>
        <begin position="52"/>
        <end position="73"/>
    </location>
</feature>
<feature type="non-terminal residue" evidence="6">
    <location>
        <position position="192"/>
    </location>
</feature>
<dbReference type="InterPro" id="IPR036259">
    <property type="entry name" value="MFS_trans_sf"/>
</dbReference>
<dbReference type="OrthoDB" id="3639251at2759"/>
<dbReference type="Gene3D" id="1.20.1250.20">
    <property type="entry name" value="MFS general substrate transporter like domains"/>
    <property type="match status" value="1"/>
</dbReference>
<evidence type="ECO:0000313" key="7">
    <source>
        <dbReference type="Proteomes" id="UP000007800"/>
    </source>
</evidence>
<evidence type="ECO:0000256" key="5">
    <source>
        <dbReference type="SAM" id="Phobius"/>
    </source>
</evidence>
<dbReference type="GO" id="GO:0016020">
    <property type="term" value="C:membrane"/>
    <property type="evidence" value="ECO:0007669"/>
    <property type="project" value="UniProtKB-SubCell"/>
</dbReference>
<feature type="transmembrane region" description="Helical" evidence="5">
    <location>
        <begin position="169"/>
        <end position="188"/>
    </location>
</feature>
<comment type="subcellular location">
    <subcellularLocation>
        <location evidence="1">Membrane</location>
        <topology evidence="1">Multi-pass membrane protein</topology>
    </subcellularLocation>
</comment>
<gene>
    <name evidence="6" type="ORF">Pmar_PMAR017975</name>
</gene>
<keyword evidence="2 5" id="KW-0812">Transmembrane</keyword>
<dbReference type="AlphaFoldDB" id="C5K5S2"/>
<keyword evidence="7" id="KW-1185">Reference proteome</keyword>
<evidence type="ECO:0000313" key="6">
    <source>
        <dbReference type="EMBL" id="EER20171.1"/>
    </source>
</evidence>
<feature type="non-terminal residue" evidence="6">
    <location>
        <position position="1"/>
    </location>
</feature>
<dbReference type="InParanoid" id="C5K5S2"/>
<evidence type="ECO:0000256" key="1">
    <source>
        <dbReference type="ARBA" id="ARBA00004141"/>
    </source>
</evidence>
<dbReference type="GO" id="GO:0022857">
    <property type="term" value="F:transmembrane transporter activity"/>
    <property type="evidence" value="ECO:0007669"/>
    <property type="project" value="InterPro"/>
</dbReference>
<dbReference type="InterPro" id="IPR011701">
    <property type="entry name" value="MFS"/>
</dbReference>
<reference evidence="6 7" key="1">
    <citation type="submission" date="2008-07" db="EMBL/GenBank/DDBJ databases">
        <authorList>
            <person name="El-Sayed N."/>
            <person name="Caler E."/>
            <person name="Inman J."/>
            <person name="Amedeo P."/>
            <person name="Hass B."/>
            <person name="Wortman J."/>
        </authorList>
    </citation>
    <scope>NUCLEOTIDE SEQUENCE [LARGE SCALE GENOMIC DNA]</scope>
    <source>
        <strain evidence="7">ATCC 50983 / TXsc</strain>
    </source>
</reference>
<dbReference type="EMBL" id="GG670746">
    <property type="protein sequence ID" value="EER20171.1"/>
    <property type="molecule type" value="Genomic_DNA"/>
</dbReference>
<dbReference type="Proteomes" id="UP000007800">
    <property type="component" value="Unassembled WGS sequence"/>
</dbReference>